<evidence type="ECO:0000259" key="2">
    <source>
        <dbReference type="Pfam" id="PF14344"/>
    </source>
</evidence>
<reference evidence="3 4" key="1">
    <citation type="submission" date="2016-10" db="EMBL/GenBank/DDBJ databases">
        <authorList>
            <person name="de Groot N.N."/>
        </authorList>
    </citation>
    <scope>NUCLEOTIDE SEQUENCE [LARGE SCALE GENOMIC DNA]</scope>
    <source>
        <strain evidence="3 4">DSM 19033</strain>
    </source>
</reference>
<keyword evidence="1" id="KW-0732">Signal</keyword>
<feature type="chain" id="PRO_5011765387" description="DUF4397 domain-containing protein" evidence="1">
    <location>
        <begin position="32"/>
        <end position="243"/>
    </location>
</feature>
<keyword evidence="4" id="KW-1185">Reference proteome</keyword>
<protein>
    <recommendedName>
        <fullName evidence="2">DUF4397 domain-containing protein</fullName>
    </recommendedName>
</protein>
<feature type="signal peptide" evidence="1">
    <location>
        <begin position="1"/>
        <end position="31"/>
    </location>
</feature>
<sequence>MKILKNKFSIFNLAGIAALSAVLFFSSCSDDDDNPTTPDQQTNVKVINGVYDSPDLVVKLNGTQVGPKALAFKNSTDYTAVGAVKSEVTLTVTDQSANKEILASTLSVAPKTNSSVYIVPQTATSAVSTLLIADDFTAPAAGKAKVRLVNLSPDAGSVDLFLNGKAVPSATGIAFKTASPFVEVDPTATANFELRQTGTDNVLVALPNAAVQDGEFTTLWAQGQRTIASATPLGLGKIVNKTK</sequence>
<dbReference type="RefSeq" id="WP_175470555.1">
    <property type="nucleotide sequence ID" value="NZ_FNRA01000005.1"/>
</dbReference>
<dbReference type="Proteomes" id="UP000198850">
    <property type="component" value="Unassembled WGS sequence"/>
</dbReference>
<accession>A0A1H4E2F5</accession>
<feature type="domain" description="DUF4397" evidence="2">
    <location>
        <begin position="43"/>
        <end position="160"/>
    </location>
</feature>
<dbReference type="PROSITE" id="PS51257">
    <property type="entry name" value="PROKAR_LIPOPROTEIN"/>
    <property type="match status" value="1"/>
</dbReference>
<evidence type="ECO:0000256" key="1">
    <source>
        <dbReference type="SAM" id="SignalP"/>
    </source>
</evidence>
<organism evidence="3 4">
    <name type="scientific">Pedobacter hartonius</name>
    <dbReference type="NCBI Taxonomy" id="425514"/>
    <lineage>
        <taxon>Bacteria</taxon>
        <taxon>Pseudomonadati</taxon>
        <taxon>Bacteroidota</taxon>
        <taxon>Sphingobacteriia</taxon>
        <taxon>Sphingobacteriales</taxon>
        <taxon>Sphingobacteriaceae</taxon>
        <taxon>Pedobacter</taxon>
    </lineage>
</organism>
<proteinExistence type="predicted"/>
<name>A0A1H4E2F5_9SPHI</name>
<dbReference type="EMBL" id="FNRA01000005">
    <property type="protein sequence ID" value="SEA78750.1"/>
    <property type="molecule type" value="Genomic_DNA"/>
</dbReference>
<dbReference type="InterPro" id="IPR025510">
    <property type="entry name" value="DUF4397"/>
</dbReference>
<evidence type="ECO:0000313" key="3">
    <source>
        <dbReference type="EMBL" id="SEA78750.1"/>
    </source>
</evidence>
<gene>
    <name evidence="3" type="ORF">SAMN05443550_105200</name>
</gene>
<evidence type="ECO:0000313" key="4">
    <source>
        <dbReference type="Proteomes" id="UP000198850"/>
    </source>
</evidence>
<dbReference type="STRING" id="425514.SAMN05443550_105200"/>
<dbReference type="AlphaFoldDB" id="A0A1H4E2F5"/>
<dbReference type="Pfam" id="PF14344">
    <property type="entry name" value="DUF4397"/>
    <property type="match status" value="1"/>
</dbReference>